<comment type="caution">
    <text evidence="1">The sequence shown here is derived from an EMBL/GenBank/DDBJ whole genome shotgun (WGS) entry which is preliminary data.</text>
</comment>
<keyword evidence="2" id="KW-1185">Reference proteome</keyword>
<evidence type="ECO:0000313" key="1">
    <source>
        <dbReference type="EMBL" id="OMO63277.1"/>
    </source>
</evidence>
<protein>
    <submittedName>
        <fullName evidence="1">Uncharacterized protein</fullName>
    </submittedName>
</protein>
<sequence>MGLGRDEDGDERVLLTVAIGNYKSKQFSNILNKNSGIPYDVKYRPYMYGS</sequence>
<dbReference type="Proteomes" id="UP000187203">
    <property type="component" value="Unassembled WGS sequence"/>
</dbReference>
<name>A0A1R3GYZ2_9ROSI</name>
<organism evidence="1 2">
    <name type="scientific">Corchorus olitorius</name>
    <dbReference type="NCBI Taxonomy" id="93759"/>
    <lineage>
        <taxon>Eukaryota</taxon>
        <taxon>Viridiplantae</taxon>
        <taxon>Streptophyta</taxon>
        <taxon>Embryophyta</taxon>
        <taxon>Tracheophyta</taxon>
        <taxon>Spermatophyta</taxon>
        <taxon>Magnoliopsida</taxon>
        <taxon>eudicotyledons</taxon>
        <taxon>Gunneridae</taxon>
        <taxon>Pentapetalae</taxon>
        <taxon>rosids</taxon>
        <taxon>malvids</taxon>
        <taxon>Malvales</taxon>
        <taxon>Malvaceae</taxon>
        <taxon>Grewioideae</taxon>
        <taxon>Apeibeae</taxon>
        <taxon>Corchorus</taxon>
    </lineage>
</organism>
<dbReference type="EMBL" id="AWUE01021135">
    <property type="protein sequence ID" value="OMO63277.1"/>
    <property type="molecule type" value="Genomic_DNA"/>
</dbReference>
<evidence type="ECO:0000313" key="2">
    <source>
        <dbReference type="Proteomes" id="UP000187203"/>
    </source>
</evidence>
<proteinExistence type="predicted"/>
<accession>A0A1R3GYZ2</accession>
<reference evidence="2" key="1">
    <citation type="submission" date="2013-09" db="EMBL/GenBank/DDBJ databases">
        <title>Corchorus olitorius genome sequencing.</title>
        <authorList>
            <person name="Alam M."/>
            <person name="Haque M.S."/>
            <person name="Islam M.S."/>
            <person name="Emdad E.M."/>
            <person name="Islam M.M."/>
            <person name="Ahmed B."/>
            <person name="Halim A."/>
            <person name="Hossen Q.M.M."/>
            <person name="Hossain M.Z."/>
            <person name="Ahmed R."/>
            <person name="Khan M.M."/>
            <person name="Islam R."/>
            <person name="Rashid M.M."/>
            <person name="Khan S.A."/>
            <person name="Rahman M.S."/>
            <person name="Alam M."/>
            <person name="Yahiya A.S."/>
            <person name="Khan M.S."/>
            <person name="Azam M.S."/>
            <person name="Haque T."/>
            <person name="Lashkar M.Z.H."/>
            <person name="Akhand A.I."/>
            <person name="Morshed G."/>
            <person name="Roy S."/>
            <person name="Uddin K.S."/>
            <person name="Rabeya T."/>
            <person name="Hossain A.S."/>
            <person name="Chowdhury A."/>
            <person name="Snigdha A.R."/>
            <person name="Mortoza M.S."/>
            <person name="Matin S.A."/>
            <person name="Hoque S.M.E."/>
            <person name="Islam M.K."/>
            <person name="Roy D.K."/>
            <person name="Haider R."/>
            <person name="Moosa M.M."/>
            <person name="Elias S.M."/>
            <person name="Hasan A.M."/>
            <person name="Jahan S."/>
            <person name="Shafiuddin M."/>
            <person name="Mahmood N."/>
            <person name="Shommy N.S."/>
        </authorList>
    </citation>
    <scope>NUCLEOTIDE SEQUENCE [LARGE SCALE GENOMIC DNA]</scope>
    <source>
        <strain evidence="2">cv. O-4</strain>
    </source>
</reference>
<gene>
    <name evidence="1" type="ORF">COLO4_32595</name>
</gene>
<dbReference type="AlphaFoldDB" id="A0A1R3GYZ2"/>